<evidence type="ECO:0000256" key="4">
    <source>
        <dbReference type="ARBA" id="ARBA00022475"/>
    </source>
</evidence>
<gene>
    <name evidence="17" type="ORF">F511_21568</name>
</gene>
<reference evidence="17 18" key="1">
    <citation type="journal article" date="2015" name="Proc. Natl. Acad. Sci. U.S.A.">
        <title>The resurrection genome of Boea hygrometrica: A blueprint for survival of dehydration.</title>
        <authorList>
            <person name="Xiao L."/>
            <person name="Yang G."/>
            <person name="Zhang L."/>
            <person name="Yang X."/>
            <person name="Zhao S."/>
            <person name="Ji Z."/>
            <person name="Zhou Q."/>
            <person name="Hu M."/>
            <person name="Wang Y."/>
            <person name="Chen M."/>
            <person name="Xu Y."/>
            <person name="Jin H."/>
            <person name="Xiao X."/>
            <person name="Hu G."/>
            <person name="Bao F."/>
            <person name="Hu Y."/>
            <person name="Wan P."/>
            <person name="Li L."/>
            <person name="Deng X."/>
            <person name="Kuang T."/>
            <person name="Xiang C."/>
            <person name="Zhu J.K."/>
            <person name="Oliver M.J."/>
            <person name="He Y."/>
        </authorList>
    </citation>
    <scope>NUCLEOTIDE SEQUENCE [LARGE SCALE GENOMIC DNA]</scope>
    <source>
        <strain evidence="18">cv. XS01</strain>
    </source>
</reference>
<dbReference type="OrthoDB" id="2335338at2759"/>
<dbReference type="Pfam" id="PF25575">
    <property type="entry name" value="TPR_BSK1_C"/>
    <property type="match status" value="1"/>
</dbReference>
<evidence type="ECO:0000256" key="15">
    <source>
        <dbReference type="ARBA" id="ARBA00048679"/>
    </source>
</evidence>
<evidence type="ECO:0000256" key="6">
    <source>
        <dbReference type="ARBA" id="ARBA00022626"/>
    </source>
</evidence>
<name>A0A2Z7AA08_9LAMI</name>
<comment type="catalytic activity">
    <reaction evidence="14">
        <text>L-threonyl-[protein] + ATP = O-phospho-L-threonyl-[protein] + ADP + H(+)</text>
        <dbReference type="Rhea" id="RHEA:46608"/>
        <dbReference type="Rhea" id="RHEA-COMP:11060"/>
        <dbReference type="Rhea" id="RHEA-COMP:11605"/>
        <dbReference type="ChEBI" id="CHEBI:15378"/>
        <dbReference type="ChEBI" id="CHEBI:30013"/>
        <dbReference type="ChEBI" id="CHEBI:30616"/>
        <dbReference type="ChEBI" id="CHEBI:61977"/>
        <dbReference type="ChEBI" id="CHEBI:456216"/>
        <dbReference type="EC" id="2.7.11.1"/>
    </reaction>
</comment>
<evidence type="ECO:0000256" key="9">
    <source>
        <dbReference type="ARBA" id="ARBA00022741"/>
    </source>
</evidence>
<evidence type="ECO:0000256" key="10">
    <source>
        <dbReference type="ARBA" id="ARBA00022777"/>
    </source>
</evidence>
<evidence type="ECO:0000259" key="16">
    <source>
        <dbReference type="PROSITE" id="PS50011"/>
    </source>
</evidence>
<dbReference type="GO" id="GO:0005524">
    <property type="term" value="F:ATP binding"/>
    <property type="evidence" value="ECO:0007669"/>
    <property type="project" value="UniProtKB-KW"/>
</dbReference>
<dbReference type="GO" id="GO:0005886">
    <property type="term" value="C:plasma membrane"/>
    <property type="evidence" value="ECO:0007669"/>
    <property type="project" value="UniProtKB-SubCell"/>
</dbReference>
<comment type="catalytic activity">
    <reaction evidence="15">
        <text>L-seryl-[protein] + ATP = O-phospho-L-seryl-[protein] + ADP + H(+)</text>
        <dbReference type="Rhea" id="RHEA:17989"/>
        <dbReference type="Rhea" id="RHEA-COMP:9863"/>
        <dbReference type="Rhea" id="RHEA-COMP:11604"/>
        <dbReference type="ChEBI" id="CHEBI:15378"/>
        <dbReference type="ChEBI" id="CHEBI:29999"/>
        <dbReference type="ChEBI" id="CHEBI:30616"/>
        <dbReference type="ChEBI" id="CHEBI:83421"/>
        <dbReference type="ChEBI" id="CHEBI:456216"/>
        <dbReference type="EC" id="2.7.11.1"/>
    </reaction>
</comment>
<evidence type="ECO:0000256" key="12">
    <source>
        <dbReference type="ARBA" id="ARBA00023136"/>
    </source>
</evidence>
<dbReference type="InterPro" id="IPR011009">
    <property type="entry name" value="Kinase-like_dom_sf"/>
</dbReference>
<evidence type="ECO:0000313" key="18">
    <source>
        <dbReference type="Proteomes" id="UP000250235"/>
    </source>
</evidence>
<keyword evidence="5" id="KW-0723">Serine/threonine-protein kinase</keyword>
<keyword evidence="9" id="KW-0547">Nucleotide-binding</keyword>
<dbReference type="SUPFAM" id="SSF48452">
    <property type="entry name" value="TPR-like"/>
    <property type="match status" value="1"/>
</dbReference>
<evidence type="ECO:0000256" key="3">
    <source>
        <dbReference type="ARBA" id="ARBA00012513"/>
    </source>
</evidence>
<evidence type="ECO:0000256" key="1">
    <source>
        <dbReference type="ARBA" id="ARBA00004193"/>
    </source>
</evidence>
<dbReference type="FunFam" id="3.30.200.20:FF:000154">
    <property type="entry name" value="probable serine/threonine-protein kinase At4g35230"/>
    <property type="match status" value="1"/>
</dbReference>
<keyword evidence="8" id="KW-0519">Myristate</keyword>
<dbReference type="GO" id="GO:0004674">
    <property type="term" value="F:protein serine/threonine kinase activity"/>
    <property type="evidence" value="ECO:0007669"/>
    <property type="project" value="UniProtKB-KW"/>
</dbReference>
<evidence type="ECO:0000256" key="8">
    <source>
        <dbReference type="ARBA" id="ARBA00022707"/>
    </source>
</evidence>
<keyword evidence="18" id="KW-1185">Reference proteome</keyword>
<evidence type="ECO:0000256" key="7">
    <source>
        <dbReference type="ARBA" id="ARBA00022679"/>
    </source>
</evidence>
<keyword evidence="10 17" id="KW-0418">Kinase</keyword>
<dbReference type="Gene3D" id="1.10.510.10">
    <property type="entry name" value="Transferase(Phosphotransferase) domain 1"/>
    <property type="match status" value="1"/>
</dbReference>
<dbReference type="EC" id="2.7.11.1" evidence="3"/>
<evidence type="ECO:0000256" key="11">
    <source>
        <dbReference type="ARBA" id="ARBA00022840"/>
    </source>
</evidence>
<dbReference type="InterPro" id="IPR011990">
    <property type="entry name" value="TPR-like_helical_dom_sf"/>
</dbReference>
<dbReference type="PANTHER" id="PTHR45863:SF7">
    <property type="entry name" value="SERINE_THREONINE-PROTEIN KINASE BSK5"/>
    <property type="match status" value="1"/>
</dbReference>
<dbReference type="InterPro" id="IPR001245">
    <property type="entry name" value="Ser-Thr/Tyr_kinase_cat_dom"/>
</dbReference>
<dbReference type="Gene3D" id="3.30.200.20">
    <property type="entry name" value="Phosphorylase Kinase, domain 1"/>
    <property type="match status" value="1"/>
</dbReference>
<dbReference type="AlphaFoldDB" id="A0A2Z7AA08"/>
<dbReference type="PROSITE" id="PS50011">
    <property type="entry name" value="PROTEIN_KINASE_DOM"/>
    <property type="match status" value="1"/>
</dbReference>
<dbReference type="InterPro" id="IPR058209">
    <property type="entry name" value="TPR_BSK1_C"/>
</dbReference>
<evidence type="ECO:0000256" key="2">
    <source>
        <dbReference type="ARBA" id="ARBA00008684"/>
    </source>
</evidence>
<keyword evidence="4" id="KW-1003">Cell membrane</keyword>
<keyword evidence="13" id="KW-0449">Lipoprotein</keyword>
<keyword evidence="6" id="KW-1070">Brassinosteroid signaling pathway</keyword>
<dbReference type="FunFam" id="1.10.510.10:FF:000069">
    <property type="entry name" value="probable serine/threonine-protein kinase At5g41260"/>
    <property type="match status" value="1"/>
</dbReference>
<dbReference type="Proteomes" id="UP000250235">
    <property type="component" value="Unassembled WGS sequence"/>
</dbReference>
<dbReference type="FunFam" id="1.25.40.10:FF:000016">
    <property type="entry name" value="probable serine/threonine-protein kinase At4g35230"/>
    <property type="match status" value="1"/>
</dbReference>
<sequence length="481" mass="54590">MGARCSKFPFCFVLQSSNQKNYGEEHPVPSFIEFSWEELKAATDGFSSENIVSQPADKASNLVYKGLLENKGWIAVKRFNNSAWPDSRQFLDEAKAVGNLRSERLANLIGCCIESEERLLVAEFMPNDTLAKHLFHWENQPMKWAMRLRVALHLAQALEYCSSRGRALYHDLNAYRLLFDQDGNPRLSCFGLMKNRKDGKSYSTNSAFAPPEYLRIGRVTPESVVFSFGTMLIDLLSGKHMPPTHALDLIREKNFLMLMDPYLEGHISTHEGTELIRLTARCLQYEARERPSAKSLVTSLSPLQKDTEVPSYVLLGVEHVNTTSAQPLLSSPIGEACLRMDFTAIHEILDKVGYKDDEGVADELSFQMWTVQMQEMLDAKQKGDSAFRAKDFTTAIECYTQFIDGVKMHSPTVYTRRCLSYLMCEMPNEALGDAMHALVIIQDWPTALYLQAVSLFKLRMENDGQESLKRATDMEAKKDRN</sequence>
<protein>
    <recommendedName>
        <fullName evidence="3">non-specific serine/threonine protein kinase</fullName>
        <ecNumber evidence="3">2.7.11.1</ecNumber>
    </recommendedName>
</protein>
<feature type="domain" description="Protein kinase" evidence="16">
    <location>
        <begin position="36"/>
        <end position="304"/>
    </location>
</feature>
<keyword evidence="7" id="KW-0808">Transferase</keyword>
<dbReference type="Gene3D" id="1.25.40.10">
    <property type="entry name" value="Tetratricopeptide repeat domain"/>
    <property type="match status" value="1"/>
</dbReference>
<keyword evidence="12" id="KW-0472">Membrane</keyword>
<organism evidence="17 18">
    <name type="scientific">Dorcoceras hygrometricum</name>
    <dbReference type="NCBI Taxonomy" id="472368"/>
    <lineage>
        <taxon>Eukaryota</taxon>
        <taxon>Viridiplantae</taxon>
        <taxon>Streptophyta</taxon>
        <taxon>Embryophyta</taxon>
        <taxon>Tracheophyta</taxon>
        <taxon>Spermatophyta</taxon>
        <taxon>Magnoliopsida</taxon>
        <taxon>eudicotyledons</taxon>
        <taxon>Gunneridae</taxon>
        <taxon>Pentapetalae</taxon>
        <taxon>asterids</taxon>
        <taxon>lamiids</taxon>
        <taxon>Lamiales</taxon>
        <taxon>Gesneriaceae</taxon>
        <taxon>Didymocarpoideae</taxon>
        <taxon>Trichosporeae</taxon>
        <taxon>Loxocarpinae</taxon>
        <taxon>Dorcoceras</taxon>
    </lineage>
</organism>
<dbReference type="Pfam" id="PF07714">
    <property type="entry name" value="PK_Tyr_Ser-Thr"/>
    <property type="match status" value="1"/>
</dbReference>
<evidence type="ECO:0000256" key="14">
    <source>
        <dbReference type="ARBA" id="ARBA00047899"/>
    </source>
</evidence>
<proteinExistence type="inferred from homology"/>
<evidence type="ECO:0000256" key="13">
    <source>
        <dbReference type="ARBA" id="ARBA00023288"/>
    </source>
</evidence>
<keyword evidence="11" id="KW-0067">ATP-binding</keyword>
<evidence type="ECO:0000256" key="5">
    <source>
        <dbReference type="ARBA" id="ARBA00022527"/>
    </source>
</evidence>
<accession>A0A2Z7AA08</accession>
<dbReference type="SUPFAM" id="SSF56112">
    <property type="entry name" value="Protein kinase-like (PK-like)"/>
    <property type="match status" value="1"/>
</dbReference>
<dbReference type="InterPro" id="IPR000719">
    <property type="entry name" value="Prot_kinase_dom"/>
</dbReference>
<comment type="subcellular location">
    <subcellularLocation>
        <location evidence="1">Cell membrane</location>
        <topology evidence="1">Lipid-anchor</topology>
    </subcellularLocation>
</comment>
<dbReference type="GO" id="GO:0009742">
    <property type="term" value="P:brassinosteroid mediated signaling pathway"/>
    <property type="evidence" value="ECO:0007669"/>
    <property type="project" value="UniProtKB-KW"/>
</dbReference>
<dbReference type="InterPro" id="IPR045845">
    <property type="entry name" value="BSK"/>
</dbReference>
<evidence type="ECO:0000313" key="17">
    <source>
        <dbReference type="EMBL" id="KZV18540.1"/>
    </source>
</evidence>
<comment type="similarity">
    <text evidence="2">Belongs to the protein kinase superfamily. Ser/Thr protein kinase family.</text>
</comment>
<dbReference type="PANTHER" id="PTHR45863">
    <property type="entry name" value="SERINE/THREONINE-PROTEIN KINASE BSK5"/>
    <property type="match status" value="1"/>
</dbReference>
<dbReference type="EMBL" id="KV017433">
    <property type="protein sequence ID" value="KZV18540.1"/>
    <property type="molecule type" value="Genomic_DNA"/>
</dbReference>